<evidence type="ECO:0000256" key="5">
    <source>
        <dbReference type="RuleBase" id="RU000461"/>
    </source>
</evidence>
<dbReference type="InterPro" id="IPR017972">
    <property type="entry name" value="Cyt_P450_CS"/>
</dbReference>
<dbReference type="InterPro" id="IPR036396">
    <property type="entry name" value="Cyt_P450_sf"/>
</dbReference>
<dbReference type="AlphaFoldDB" id="A0A9P6VFJ5"/>
<keyword evidence="2 4" id="KW-0479">Metal-binding</keyword>
<dbReference type="Pfam" id="PF00067">
    <property type="entry name" value="p450"/>
    <property type="match status" value="1"/>
</dbReference>
<dbReference type="OrthoDB" id="2789670at2759"/>
<keyword evidence="3 4" id="KW-0408">Iron</keyword>
<dbReference type="PROSITE" id="PS00086">
    <property type="entry name" value="CYTOCHROME_P450"/>
    <property type="match status" value="1"/>
</dbReference>
<feature type="binding site" description="axial binding residue" evidence="4">
    <location>
        <position position="455"/>
    </location>
    <ligand>
        <name>heme</name>
        <dbReference type="ChEBI" id="CHEBI:30413"/>
    </ligand>
    <ligandPart>
        <name>Fe</name>
        <dbReference type="ChEBI" id="CHEBI:18248"/>
    </ligandPart>
</feature>
<evidence type="ECO:0000313" key="6">
    <source>
        <dbReference type="EMBL" id="KAG0646973.1"/>
    </source>
</evidence>
<keyword evidence="7" id="KW-1185">Reference proteome</keyword>
<gene>
    <name evidence="6" type="ORF">D0Z07_6492</name>
</gene>
<dbReference type="GO" id="GO:0005506">
    <property type="term" value="F:iron ion binding"/>
    <property type="evidence" value="ECO:0007669"/>
    <property type="project" value="InterPro"/>
</dbReference>
<evidence type="ECO:0000256" key="1">
    <source>
        <dbReference type="ARBA" id="ARBA00001971"/>
    </source>
</evidence>
<dbReference type="GO" id="GO:0016705">
    <property type="term" value="F:oxidoreductase activity, acting on paired donors, with incorporation or reduction of molecular oxygen"/>
    <property type="evidence" value="ECO:0007669"/>
    <property type="project" value="InterPro"/>
</dbReference>
<comment type="caution">
    <text evidence="6">The sequence shown here is derived from an EMBL/GenBank/DDBJ whole genome shotgun (WGS) entry which is preliminary data.</text>
</comment>
<dbReference type="InterPro" id="IPR050121">
    <property type="entry name" value="Cytochrome_P450_monoxygenase"/>
</dbReference>
<accession>A0A9P6VFJ5</accession>
<reference evidence="6" key="1">
    <citation type="submission" date="2019-07" db="EMBL/GenBank/DDBJ databases">
        <title>Hyphodiscus hymeniophilus genome sequencing and assembly.</title>
        <authorList>
            <person name="Kramer G."/>
            <person name="Nodwell J."/>
        </authorList>
    </citation>
    <scope>NUCLEOTIDE SEQUENCE</scope>
    <source>
        <strain evidence="6">ATCC 34498</strain>
    </source>
</reference>
<name>A0A9P6VFJ5_9HELO</name>
<keyword evidence="5" id="KW-0560">Oxidoreductase</keyword>
<dbReference type="CDD" id="cd11061">
    <property type="entry name" value="CYP67-like"/>
    <property type="match status" value="1"/>
</dbReference>
<dbReference type="InterPro" id="IPR002401">
    <property type="entry name" value="Cyt_P450_E_grp-I"/>
</dbReference>
<evidence type="ECO:0000313" key="7">
    <source>
        <dbReference type="Proteomes" id="UP000785200"/>
    </source>
</evidence>
<dbReference type="PANTHER" id="PTHR24305:SF172">
    <property type="entry name" value="P450, PUTATIVE (EUROFUNG)-RELATED"/>
    <property type="match status" value="1"/>
</dbReference>
<evidence type="ECO:0000256" key="3">
    <source>
        <dbReference type="ARBA" id="ARBA00023004"/>
    </source>
</evidence>
<sequence length="509" mass="57782">MILILIALGASLTMPLAYCALLVFDYLRDAKCLKRFQNLSPLAGITYLPWIWASIRLQRYVVLHKTHRNTPIVRIGPNALSFNDPRAAQAIYGHGSVAIKDAYYDSGAGAHRHLADTRDKAEHSRKRRILAAGYALTTVVRWEDKVVSRIQALLNQYDQHCPKAKESFQSDTPSLDHRRWMNLFTIDIINDIGLSANLRLLEKGDDLIEVQDANGKMYQCHFRDSLWRGHTIHMVFAWLPRWYDTIKTMTSWHPRWKAGENYGNIVATLCKRRLDRYLAGEKLDDFFTSLLEGRGGSMNMLPLGEIIAECAVMLNAGSDTTGIALTNCLYLLIKNPKCLAKLRKEVDEALTDEDIVAPFDKVKYLPYLKACLDESLRLHPPSATTTPRVTPPQGQDIMGEWIAGNTTVLCPTYTLHRNPVAFPNPDTYKPERWLEDDAKEIQQSFLPFSTGARGCIGRNITYMEQQMLIASLVHRYDFALPTPKWELSYSEAVTCSPGPMPIRVSRRNL</sequence>
<keyword evidence="5" id="KW-0503">Monooxygenase</keyword>
<organism evidence="6 7">
    <name type="scientific">Hyphodiscus hymeniophilus</name>
    <dbReference type="NCBI Taxonomy" id="353542"/>
    <lineage>
        <taxon>Eukaryota</taxon>
        <taxon>Fungi</taxon>
        <taxon>Dikarya</taxon>
        <taxon>Ascomycota</taxon>
        <taxon>Pezizomycotina</taxon>
        <taxon>Leotiomycetes</taxon>
        <taxon>Helotiales</taxon>
        <taxon>Hyphodiscaceae</taxon>
        <taxon>Hyphodiscus</taxon>
    </lineage>
</organism>
<dbReference type="Gene3D" id="1.10.630.10">
    <property type="entry name" value="Cytochrome P450"/>
    <property type="match status" value="1"/>
</dbReference>
<dbReference type="Proteomes" id="UP000785200">
    <property type="component" value="Unassembled WGS sequence"/>
</dbReference>
<dbReference type="PANTHER" id="PTHR24305">
    <property type="entry name" value="CYTOCHROME P450"/>
    <property type="match status" value="1"/>
</dbReference>
<comment type="similarity">
    <text evidence="5">Belongs to the cytochrome P450 family.</text>
</comment>
<dbReference type="PRINTS" id="PR00463">
    <property type="entry name" value="EP450I"/>
</dbReference>
<dbReference type="GO" id="GO:0020037">
    <property type="term" value="F:heme binding"/>
    <property type="evidence" value="ECO:0007669"/>
    <property type="project" value="InterPro"/>
</dbReference>
<proteinExistence type="inferred from homology"/>
<dbReference type="InterPro" id="IPR001128">
    <property type="entry name" value="Cyt_P450"/>
</dbReference>
<comment type="cofactor">
    <cofactor evidence="1 4">
        <name>heme</name>
        <dbReference type="ChEBI" id="CHEBI:30413"/>
    </cofactor>
</comment>
<dbReference type="GO" id="GO:0004497">
    <property type="term" value="F:monooxygenase activity"/>
    <property type="evidence" value="ECO:0007669"/>
    <property type="project" value="UniProtKB-KW"/>
</dbReference>
<keyword evidence="4 5" id="KW-0349">Heme</keyword>
<evidence type="ECO:0000256" key="4">
    <source>
        <dbReference type="PIRSR" id="PIRSR602401-1"/>
    </source>
</evidence>
<protein>
    <submittedName>
        <fullName evidence="6">Benzoate-para-hydroxylase</fullName>
    </submittedName>
</protein>
<dbReference type="SUPFAM" id="SSF48264">
    <property type="entry name" value="Cytochrome P450"/>
    <property type="match status" value="1"/>
</dbReference>
<dbReference type="EMBL" id="VNKQ01000014">
    <property type="protein sequence ID" value="KAG0646973.1"/>
    <property type="molecule type" value="Genomic_DNA"/>
</dbReference>
<evidence type="ECO:0000256" key="2">
    <source>
        <dbReference type="ARBA" id="ARBA00022723"/>
    </source>
</evidence>
<dbReference type="PRINTS" id="PR00385">
    <property type="entry name" value="P450"/>
</dbReference>